<sequence>MWLCPKCCNIQLAYQAPRKDWEDEKVYEILDEMEEKEGCSLNNATFNYLLKFSEKPEEVPGVLERVEKNCCNMSCDTYNLILRLYMKWDHEERVRHMWDEIEKSGLGPDQ</sequence>
<dbReference type="PROSITE" id="PS51375">
    <property type="entry name" value="PPR"/>
    <property type="match status" value="1"/>
</dbReference>
<evidence type="ECO:0000256" key="2">
    <source>
        <dbReference type="PROSITE-ProRule" id="PRU00708"/>
    </source>
</evidence>
<evidence type="ECO:0000313" key="4">
    <source>
        <dbReference type="Proteomes" id="UP001358586"/>
    </source>
</evidence>
<evidence type="ECO:0000256" key="1">
    <source>
        <dbReference type="ARBA" id="ARBA00022737"/>
    </source>
</evidence>
<reference evidence="3 4" key="1">
    <citation type="submission" date="2023-03" db="EMBL/GenBank/DDBJ databases">
        <title>WGS of Gossypium arboreum.</title>
        <authorList>
            <person name="Yu D."/>
        </authorList>
    </citation>
    <scope>NUCLEOTIDE SEQUENCE [LARGE SCALE GENOMIC DNA]</scope>
    <source>
        <tissue evidence="3">Leaf</tissue>
    </source>
</reference>
<accession>A0ABR0PNN3</accession>
<gene>
    <name evidence="3" type="ORF">PVK06_020928</name>
</gene>
<organism evidence="3 4">
    <name type="scientific">Gossypium arboreum</name>
    <name type="common">Tree cotton</name>
    <name type="synonym">Gossypium nanking</name>
    <dbReference type="NCBI Taxonomy" id="29729"/>
    <lineage>
        <taxon>Eukaryota</taxon>
        <taxon>Viridiplantae</taxon>
        <taxon>Streptophyta</taxon>
        <taxon>Embryophyta</taxon>
        <taxon>Tracheophyta</taxon>
        <taxon>Spermatophyta</taxon>
        <taxon>Magnoliopsida</taxon>
        <taxon>eudicotyledons</taxon>
        <taxon>Gunneridae</taxon>
        <taxon>Pentapetalae</taxon>
        <taxon>rosids</taxon>
        <taxon>malvids</taxon>
        <taxon>Malvales</taxon>
        <taxon>Malvaceae</taxon>
        <taxon>Malvoideae</taxon>
        <taxon>Gossypium</taxon>
    </lineage>
</organism>
<name>A0ABR0PNN3_GOSAR</name>
<dbReference type="InterPro" id="IPR002885">
    <property type="entry name" value="PPR_rpt"/>
</dbReference>
<dbReference type="NCBIfam" id="TIGR00756">
    <property type="entry name" value="PPR"/>
    <property type="match status" value="1"/>
</dbReference>
<feature type="repeat" description="PPR" evidence="2">
    <location>
        <begin position="74"/>
        <end position="108"/>
    </location>
</feature>
<evidence type="ECO:0000313" key="3">
    <source>
        <dbReference type="EMBL" id="KAK5826023.1"/>
    </source>
</evidence>
<dbReference type="InterPro" id="IPR011990">
    <property type="entry name" value="TPR-like_helical_dom_sf"/>
</dbReference>
<keyword evidence="4" id="KW-1185">Reference proteome</keyword>
<dbReference type="Gene3D" id="1.25.40.10">
    <property type="entry name" value="Tetratricopeptide repeat domain"/>
    <property type="match status" value="1"/>
</dbReference>
<keyword evidence="1" id="KW-0677">Repeat</keyword>
<proteinExistence type="predicted"/>
<dbReference type="EMBL" id="JARKNE010000006">
    <property type="protein sequence ID" value="KAK5826023.1"/>
    <property type="molecule type" value="Genomic_DNA"/>
</dbReference>
<protein>
    <submittedName>
        <fullName evidence="3">Uncharacterized protein</fullName>
    </submittedName>
</protein>
<dbReference type="Proteomes" id="UP001358586">
    <property type="component" value="Chromosome 6"/>
</dbReference>
<comment type="caution">
    <text evidence="3">The sequence shown here is derived from an EMBL/GenBank/DDBJ whole genome shotgun (WGS) entry which is preliminary data.</text>
</comment>